<evidence type="ECO:0000256" key="4">
    <source>
        <dbReference type="ARBA" id="ARBA00022759"/>
    </source>
</evidence>
<keyword evidence="9" id="KW-1185">Reference proteome</keyword>
<comment type="caution">
    <text evidence="8">The sequence shown here is derived from an EMBL/GenBank/DDBJ whole genome shotgun (WGS) entry which is preliminary data.</text>
</comment>
<dbReference type="Gene3D" id="3.30.2170.10">
    <property type="entry name" value="archaeoglobus fulgidus dsm 4304 superfamily"/>
    <property type="match status" value="1"/>
</dbReference>
<dbReference type="EMBL" id="RJMB01000002">
    <property type="protein sequence ID" value="RNL86814.1"/>
    <property type="molecule type" value="Genomic_DNA"/>
</dbReference>
<evidence type="ECO:0000313" key="9">
    <source>
        <dbReference type="Proteomes" id="UP000269198"/>
    </source>
</evidence>
<evidence type="ECO:0000256" key="3">
    <source>
        <dbReference type="ARBA" id="ARBA00022722"/>
    </source>
</evidence>
<reference evidence="8 9" key="1">
    <citation type="submission" date="2018-11" db="EMBL/GenBank/DDBJ databases">
        <title>The genome draft of YIM 96095.</title>
        <authorList>
            <person name="Tang S.-K."/>
            <person name="Chunyu W.-X."/>
            <person name="Feng Y.-Z."/>
        </authorList>
    </citation>
    <scope>NUCLEOTIDE SEQUENCE [LARGE SCALE GENOMIC DNA]</scope>
    <source>
        <strain evidence="8 9">YIM 96095</strain>
    </source>
</reference>
<keyword evidence="4 6" id="KW-0255">Endonuclease</keyword>
<dbReference type="PANTHER" id="PTHR28511">
    <property type="entry name" value="ENDONUCLEASE V"/>
    <property type="match status" value="1"/>
</dbReference>
<protein>
    <recommendedName>
        <fullName evidence="6">Endonuclease V</fullName>
        <ecNumber evidence="6">3.1.21.7</ecNumber>
    </recommendedName>
    <alternativeName>
        <fullName evidence="6">Deoxyinosine 3'endonuclease</fullName>
    </alternativeName>
    <alternativeName>
        <fullName evidence="6">Deoxyribonuclease V</fullName>
        <shortName evidence="6">DNase V</shortName>
    </alternativeName>
</protein>
<dbReference type="CDD" id="cd06559">
    <property type="entry name" value="Endonuclease_V"/>
    <property type="match status" value="1"/>
</dbReference>
<dbReference type="GO" id="GO:0003727">
    <property type="term" value="F:single-stranded RNA binding"/>
    <property type="evidence" value="ECO:0007669"/>
    <property type="project" value="TreeGrafter"/>
</dbReference>
<dbReference type="GO" id="GO:0000287">
    <property type="term" value="F:magnesium ion binding"/>
    <property type="evidence" value="ECO:0007669"/>
    <property type="project" value="UniProtKB-UniRule"/>
</dbReference>
<dbReference type="GO" id="GO:0016891">
    <property type="term" value="F:RNA endonuclease activity producing 5'-phosphomonoesters, hydrolytic mechanism"/>
    <property type="evidence" value="ECO:0007669"/>
    <property type="project" value="TreeGrafter"/>
</dbReference>
<name>A0A3N0EG84_9ACTN</name>
<comment type="function">
    <text evidence="6">DNA repair enzyme involved in the repair of deaminated bases. Selectively cleaves double-stranded DNA at the second phosphodiester bond 3' to a deoxyinosine leaving behind the intact lesion on the nicked DNA.</text>
</comment>
<feature type="site" description="Interaction with target DNA" evidence="6">
    <location>
        <position position="86"/>
    </location>
</feature>
<evidence type="ECO:0000256" key="1">
    <source>
        <dbReference type="ARBA" id="ARBA00004496"/>
    </source>
</evidence>
<feature type="region of interest" description="Disordered" evidence="7">
    <location>
        <begin position="1"/>
        <end position="22"/>
    </location>
</feature>
<dbReference type="GO" id="GO:0005737">
    <property type="term" value="C:cytoplasm"/>
    <property type="evidence" value="ECO:0007669"/>
    <property type="project" value="UniProtKB-SubCell"/>
</dbReference>
<comment type="cofactor">
    <cofactor evidence="6">
        <name>Mg(2+)</name>
        <dbReference type="ChEBI" id="CHEBI:18420"/>
    </cofactor>
</comment>
<proteinExistence type="inferred from homology"/>
<dbReference type="OrthoDB" id="9790916at2"/>
<feature type="binding site" evidence="6">
    <location>
        <position position="116"/>
    </location>
    <ligand>
        <name>Mg(2+)</name>
        <dbReference type="ChEBI" id="CHEBI:18420"/>
    </ligand>
</feature>
<evidence type="ECO:0000256" key="5">
    <source>
        <dbReference type="ARBA" id="ARBA00022801"/>
    </source>
</evidence>
<feature type="compositionally biased region" description="Basic and acidic residues" evidence="7">
    <location>
        <begin position="13"/>
        <end position="22"/>
    </location>
</feature>
<feature type="binding site" evidence="6">
    <location>
        <position position="48"/>
    </location>
    <ligand>
        <name>Mg(2+)</name>
        <dbReference type="ChEBI" id="CHEBI:18420"/>
    </ligand>
</feature>
<comment type="similarity">
    <text evidence="6">Belongs to the endonuclease V family.</text>
</comment>
<dbReference type="GO" id="GO:0006281">
    <property type="term" value="P:DNA repair"/>
    <property type="evidence" value="ECO:0007669"/>
    <property type="project" value="UniProtKB-UniRule"/>
</dbReference>
<comment type="subcellular location">
    <subcellularLocation>
        <location evidence="1 6">Cytoplasm</location>
    </subcellularLocation>
</comment>
<keyword evidence="6" id="KW-0227">DNA damage</keyword>
<evidence type="ECO:0000256" key="7">
    <source>
        <dbReference type="SAM" id="MobiDB-lite"/>
    </source>
</evidence>
<keyword evidence="2 6" id="KW-0963">Cytoplasm</keyword>
<dbReference type="AlphaFoldDB" id="A0A3N0EG84"/>
<keyword evidence="6" id="KW-0479">Metal-binding</keyword>
<keyword evidence="5 6" id="KW-0378">Hydrolase</keyword>
<dbReference type="HAMAP" id="MF_00801">
    <property type="entry name" value="Endonuclease_5"/>
    <property type="match status" value="1"/>
</dbReference>
<dbReference type="Pfam" id="PF04493">
    <property type="entry name" value="Endonuclease_5"/>
    <property type="match status" value="1"/>
</dbReference>
<evidence type="ECO:0000256" key="2">
    <source>
        <dbReference type="ARBA" id="ARBA00022490"/>
    </source>
</evidence>
<keyword evidence="3 6" id="KW-0540">Nuclease</keyword>
<sequence length="237" mass="25246">MRATFHGDPAGEYPRDPDDARAAQRRMAGLVREEPVECSRASTVAGLDVSYAAGDTHLVAAAVVLSVPELGVVDSATVVAEPRFPYVPGLFAFREVPPLLEAVEALSVTPDVFVCDGFGLAHPRRFGLASHLGVLLERRTLGVGKSPFVGRADPPADARGSWSPLVDGDEVVGRALRTRSGVRPVYVSIGHRVDLDGASDLVLRLAPRFRSPEPIRHADRLSRDVLASRPSSPSSSA</sequence>
<keyword evidence="6" id="KW-0460">Magnesium</keyword>
<dbReference type="InterPro" id="IPR007581">
    <property type="entry name" value="Endonuclease-V"/>
</dbReference>
<accession>A0A3N0EG84</accession>
<organism evidence="8 9">
    <name type="scientific">Halostreptopolyspora alba</name>
    <dbReference type="NCBI Taxonomy" id="2487137"/>
    <lineage>
        <taxon>Bacteria</taxon>
        <taxon>Bacillati</taxon>
        <taxon>Actinomycetota</taxon>
        <taxon>Actinomycetes</taxon>
        <taxon>Streptosporangiales</taxon>
        <taxon>Nocardiopsidaceae</taxon>
        <taxon>Halostreptopolyspora</taxon>
    </lineage>
</organism>
<gene>
    <name evidence="6" type="primary">nfi</name>
    <name evidence="8" type="ORF">EFW17_02720</name>
</gene>
<evidence type="ECO:0000256" key="6">
    <source>
        <dbReference type="HAMAP-Rule" id="MF_00801"/>
    </source>
</evidence>
<dbReference type="EC" id="3.1.21.7" evidence="6"/>
<dbReference type="PANTHER" id="PTHR28511:SF1">
    <property type="entry name" value="ENDONUCLEASE V"/>
    <property type="match status" value="1"/>
</dbReference>
<dbReference type="Proteomes" id="UP000269198">
    <property type="component" value="Unassembled WGS sequence"/>
</dbReference>
<keyword evidence="6" id="KW-0234">DNA repair</keyword>
<dbReference type="RefSeq" id="WP_123199643.1">
    <property type="nucleotide sequence ID" value="NZ_RJMB01000002.1"/>
</dbReference>
<evidence type="ECO:0000313" key="8">
    <source>
        <dbReference type="EMBL" id="RNL86814.1"/>
    </source>
</evidence>
<dbReference type="GO" id="GO:0043737">
    <property type="term" value="F:deoxyribonuclease V activity"/>
    <property type="evidence" value="ECO:0007669"/>
    <property type="project" value="UniProtKB-UniRule"/>
</dbReference>
<comment type="catalytic activity">
    <reaction evidence="6">
        <text>Endonucleolytic cleavage at apurinic or apyrimidinic sites to products with a 5'-phosphate.</text>
        <dbReference type="EC" id="3.1.21.7"/>
    </reaction>
</comment>